<dbReference type="InterPro" id="IPR006645">
    <property type="entry name" value="NGN-like_dom"/>
</dbReference>
<dbReference type="GO" id="GO:0006354">
    <property type="term" value="P:DNA-templated transcription elongation"/>
    <property type="evidence" value="ECO:0007669"/>
    <property type="project" value="InterPro"/>
</dbReference>
<comment type="caution">
    <text evidence="3">The sequence shown here is derived from an EMBL/GenBank/DDBJ whole genome shotgun (WGS) entry which is preliminary data.</text>
</comment>
<dbReference type="InterPro" id="IPR036735">
    <property type="entry name" value="NGN_dom_sf"/>
</dbReference>
<gene>
    <name evidence="3" type="ORF">ENS29_08275</name>
</gene>
<reference evidence="3" key="1">
    <citation type="journal article" date="2020" name="mSystems">
        <title>Genome- and Community-Level Interaction Insights into Carbon Utilization and Element Cycling Functions of Hydrothermarchaeota in Hydrothermal Sediment.</title>
        <authorList>
            <person name="Zhou Z."/>
            <person name="Liu Y."/>
            <person name="Xu W."/>
            <person name="Pan J."/>
            <person name="Luo Z.H."/>
            <person name="Li M."/>
        </authorList>
    </citation>
    <scope>NUCLEOTIDE SEQUENCE [LARGE SCALE GENOMIC DNA]</scope>
    <source>
        <strain evidence="3">SpSt-477</strain>
    </source>
</reference>
<proteinExistence type="predicted"/>
<dbReference type="SMART" id="SM00738">
    <property type="entry name" value="NGN"/>
    <property type="match status" value="1"/>
</dbReference>
<evidence type="ECO:0000313" key="3">
    <source>
        <dbReference type="EMBL" id="HGU32837.1"/>
    </source>
</evidence>
<feature type="domain" description="NusG-like N-terminal" evidence="2">
    <location>
        <begin position="2"/>
        <end position="101"/>
    </location>
</feature>
<organism evidence="3">
    <name type="scientific">Desulfatirhabdium butyrativorans</name>
    <dbReference type="NCBI Taxonomy" id="340467"/>
    <lineage>
        <taxon>Bacteria</taxon>
        <taxon>Pseudomonadati</taxon>
        <taxon>Thermodesulfobacteriota</taxon>
        <taxon>Desulfobacteria</taxon>
        <taxon>Desulfobacterales</taxon>
        <taxon>Desulfatirhabdiaceae</taxon>
        <taxon>Desulfatirhabdium</taxon>
    </lineage>
</organism>
<dbReference type="CDD" id="cd09892">
    <property type="entry name" value="NGN_SP_RfaH"/>
    <property type="match status" value="1"/>
</dbReference>
<sequence>MMLKWFVIRTKTNREMHARLQYERQQYEVYLPLIKKVVRHARSKAEVLRPFFPGYLFLRLDPETCDWISICSTFDAIGPIRFGDRYVPVPDWVIDDLKARETDGVICLRPVSPEWLVPGAAVGIRIDEGVVAPGIVYSNRGKDNVEVLLQLLGREVKTKVSVDRLQPPETDFTQPDR</sequence>
<dbReference type="AlphaFoldDB" id="A0A7C4RSJ3"/>
<evidence type="ECO:0000256" key="1">
    <source>
        <dbReference type="ARBA" id="ARBA00023163"/>
    </source>
</evidence>
<dbReference type="EMBL" id="DSUH01000194">
    <property type="protein sequence ID" value="HGU32837.1"/>
    <property type="molecule type" value="Genomic_DNA"/>
</dbReference>
<dbReference type="SUPFAM" id="SSF82679">
    <property type="entry name" value="N-utilization substance G protein NusG, N-terminal domain"/>
    <property type="match status" value="1"/>
</dbReference>
<evidence type="ECO:0000259" key="2">
    <source>
        <dbReference type="SMART" id="SM00738"/>
    </source>
</evidence>
<dbReference type="Gene3D" id="3.30.70.940">
    <property type="entry name" value="NusG, N-terminal domain"/>
    <property type="match status" value="1"/>
</dbReference>
<protein>
    <submittedName>
        <fullName evidence="3">Transcriptional activator RfaH</fullName>
    </submittedName>
</protein>
<keyword evidence="1" id="KW-0804">Transcription</keyword>
<name>A0A7C4RSJ3_9BACT</name>
<dbReference type="Pfam" id="PF02357">
    <property type="entry name" value="NusG"/>
    <property type="match status" value="1"/>
</dbReference>
<accession>A0A7C4RSJ3</accession>